<organism evidence="1 2">
    <name type="scientific">Penicillium arizonense</name>
    <dbReference type="NCBI Taxonomy" id="1835702"/>
    <lineage>
        <taxon>Eukaryota</taxon>
        <taxon>Fungi</taxon>
        <taxon>Dikarya</taxon>
        <taxon>Ascomycota</taxon>
        <taxon>Pezizomycotina</taxon>
        <taxon>Eurotiomycetes</taxon>
        <taxon>Eurotiomycetidae</taxon>
        <taxon>Eurotiales</taxon>
        <taxon>Aspergillaceae</taxon>
        <taxon>Penicillium</taxon>
    </lineage>
</organism>
<keyword evidence="2" id="KW-1185">Reference proteome</keyword>
<evidence type="ECO:0000313" key="2">
    <source>
        <dbReference type="Proteomes" id="UP000177622"/>
    </source>
</evidence>
<dbReference type="GO" id="GO:0017000">
    <property type="term" value="P:antibiotic biosynthetic process"/>
    <property type="evidence" value="ECO:0007669"/>
    <property type="project" value="UniProtKB-ARBA"/>
</dbReference>
<reference evidence="1 2" key="1">
    <citation type="journal article" date="2016" name="Sci. Rep.">
        <title>Penicillium arizonense, a new, genome sequenced fungal species, reveals a high chemical diversity in secreted metabolites.</title>
        <authorList>
            <person name="Grijseels S."/>
            <person name="Nielsen J.C."/>
            <person name="Randelovic M."/>
            <person name="Nielsen J."/>
            <person name="Nielsen K.F."/>
            <person name="Workman M."/>
            <person name="Frisvad J.C."/>
        </authorList>
    </citation>
    <scope>NUCLEOTIDE SEQUENCE [LARGE SCALE GENOMIC DNA]</scope>
    <source>
        <strain evidence="1 2">CBS 141311</strain>
    </source>
</reference>
<dbReference type="Proteomes" id="UP000177622">
    <property type="component" value="Unassembled WGS sequence"/>
</dbReference>
<proteinExistence type="predicted"/>
<evidence type="ECO:0000313" key="1">
    <source>
        <dbReference type="EMBL" id="OGE51034.1"/>
    </source>
</evidence>
<protein>
    <submittedName>
        <fullName evidence="1">Uncharacterized protein</fullName>
    </submittedName>
</protein>
<dbReference type="RefSeq" id="XP_022486479.1">
    <property type="nucleotide sequence ID" value="XM_022633835.1"/>
</dbReference>
<dbReference type="GeneID" id="34578569"/>
<dbReference type="EMBL" id="LXJU01000015">
    <property type="protein sequence ID" value="OGE51034.1"/>
    <property type="molecule type" value="Genomic_DNA"/>
</dbReference>
<name>A0A1F5LCT0_PENAI</name>
<sequence>MHGIGAIRGWLEVNSPHKWLRWHPYQESYGIWGNQEARLELVSFFDRYLKRIENGWESTTHVRMAILKYGATALLENLVYDDFPLPRTVYKKTYLTANGGLTLDKVPQSSAISYRSTDPKGYREIHLWLHRACAASWYTKGKFVHNDLDDMDIFLNLSKTSASVDQLLKLNIPRDNLHVSKISEIPADKRTEVILYQCPQEYSGLQTAPSIHLAPYISTAHFAVMRRKKGPT</sequence>
<gene>
    <name evidence="1" type="ORF">PENARI_c015G08274</name>
</gene>
<dbReference type="GO" id="GO:0072330">
    <property type="term" value="P:monocarboxylic acid biosynthetic process"/>
    <property type="evidence" value="ECO:0007669"/>
    <property type="project" value="UniProtKB-ARBA"/>
</dbReference>
<accession>A0A1F5LCT0</accession>
<comment type="caution">
    <text evidence="1">The sequence shown here is derived from an EMBL/GenBank/DDBJ whole genome shotgun (WGS) entry which is preliminary data.</text>
</comment>
<dbReference type="STRING" id="1835702.A0A1F5LCT0"/>
<dbReference type="Gene3D" id="3.40.50.1820">
    <property type="entry name" value="alpha/beta hydrolase"/>
    <property type="match status" value="1"/>
</dbReference>
<dbReference type="InterPro" id="IPR029058">
    <property type="entry name" value="AB_hydrolase_fold"/>
</dbReference>
<dbReference type="OrthoDB" id="2578740at2759"/>
<dbReference type="AlphaFoldDB" id="A0A1F5LCT0"/>